<evidence type="ECO:0000256" key="5">
    <source>
        <dbReference type="ARBA" id="ARBA00022842"/>
    </source>
</evidence>
<keyword evidence="6" id="KW-0800">Toxin</keyword>
<proteinExistence type="inferred from homology"/>
<name>A0ABW2BW98_9PSEU</name>
<evidence type="ECO:0000256" key="3">
    <source>
        <dbReference type="ARBA" id="ARBA00022723"/>
    </source>
</evidence>
<reference evidence="9" key="1">
    <citation type="journal article" date="2019" name="Int. J. Syst. Evol. Microbiol.">
        <title>The Global Catalogue of Microorganisms (GCM) 10K type strain sequencing project: providing services to taxonomists for standard genome sequencing and annotation.</title>
        <authorList>
            <consortium name="The Broad Institute Genomics Platform"/>
            <consortium name="The Broad Institute Genome Sequencing Center for Infectious Disease"/>
            <person name="Wu L."/>
            <person name="Ma J."/>
        </authorList>
    </citation>
    <scope>NUCLEOTIDE SEQUENCE [LARGE SCALE GENOMIC DNA]</scope>
    <source>
        <strain evidence="9">KCTC 32255</strain>
    </source>
</reference>
<dbReference type="InterPro" id="IPR029060">
    <property type="entry name" value="PIN-like_dom_sf"/>
</dbReference>
<keyword evidence="9" id="KW-1185">Reference proteome</keyword>
<evidence type="ECO:0000256" key="4">
    <source>
        <dbReference type="ARBA" id="ARBA00022801"/>
    </source>
</evidence>
<organism evidence="8 9">
    <name type="scientific">Haloechinothrix salitolerans</name>
    <dbReference type="NCBI Taxonomy" id="926830"/>
    <lineage>
        <taxon>Bacteria</taxon>
        <taxon>Bacillati</taxon>
        <taxon>Actinomycetota</taxon>
        <taxon>Actinomycetes</taxon>
        <taxon>Pseudonocardiales</taxon>
        <taxon>Pseudonocardiaceae</taxon>
        <taxon>Haloechinothrix</taxon>
    </lineage>
</organism>
<dbReference type="Proteomes" id="UP001596337">
    <property type="component" value="Unassembled WGS sequence"/>
</dbReference>
<dbReference type="EMBL" id="JBHSXX010000001">
    <property type="protein sequence ID" value="MFC6866813.1"/>
    <property type="molecule type" value="Genomic_DNA"/>
</dbReference>
<comment type="similarity">
    <text evidence="6">Belongs to the PINc/VapC protein family.</text>
</comment>
<dbReference type="PANTHER" id="PTHR35901:SF1">
    <property type="entry name" value="EXONUCLEASE VAPC9"/>
    <property type="match status" value="1"/>
</dbReference>
<dbReference type="InterPro" id="IPR002716">
    <property type="entry name" value="PIN_dom"/>
</dbReference>
<dbReference type="InterPro" id="IPR044153">
    <property type="entry name" value="PIN_Pae0151-like"/>
</dbReference>
<evidence type="ECO:0000256" key="2">
    <source>
        <dbReference type="ARBA" id="ARBA00022722"/>
    </source>
</evidence>
<keyword evidence="2 6" id="KW-0540">Nuclease</keyword>
<keyword evidence="4 6" id="KW-0378">Hydrolase</keyword>
<dbReference type="EC" id="3.1.-.-" evidence="6"/>
<dbReference type="Gene3D" id="3.40.50.1010">
    <property type="entry name" value="5'-nuclease"/>
    <property type="match status" value="1"/>
</dbReference>
<comment type="cofactor">
    <cofactor evidence="6">
        <name>Mg(2+)</name>
        <dbReference type="ChEBI" id="CHEBI:18420"/>
    </cofactor>
</comment>
<feature type="binding site" evidence="6">
    <location>
        <position position="5"/>
    </location>
    <ligand>
        <name>Mg(2+)</name>
        <dbReference type="ChEBI" id="CHEBI:18420"/>
    </ligand>
</feature>
<gene>
    <name evidence="6" type="primary">vapC</name>
    <name evidence="8" type="ORF">ACFQGD_06600</name>
</gene>
<dbReference type="PANTHER" id="PTHR35901">
    <property type="entry name" value="RIBONUCLEASE VAPC3"/>
    <property type="match status" value="1"/>
</dbReference>
<dbReference type="HAMAP" id="MF_00265">
    <property type="entry name" value="VapC_Nob1"/>
    <property type="match status" value="1"/>
</dbReference>
<sequence length="134" mass="14682">MIVVDASLMVAALTDDGEQGKHAYAALTSDSHWAAPAHLPVEVTSAVRGRWLARKVSDERASHVAVTLPRLSVEFTPWGDIAERIWELRHNYTPYDAAYIALAELRGCVLVTLDRKLANTGSHHATVHVVDAEC</sequence>
<protein>
    <recommendedName>
        <fullName evidence="6">Ribonuclease VapC</fullName>
        <shortName evidence="6">RNase VapC</shortName>
        <ecNumber evidence="6">3.1.-.-</ecNumber>
    </recommendedName>
    <alternativeName>
        <fullName evidence="6">Toxin VapC</fullName>
    </alternativeName>
</protein>
<comment type="function">
    <text evidence="6">Toxic component of a toxin-antitoxin (TA) system. An RNase.</text>
</comment>
<dbReference type="InterPro" id="IPR022907">
    <property type="entry name" value="VapC_family"/>
</dbReference>
<dbReference type="Pfam" id="PF01850">
    <property type="entry name" value="PIN"/>
    <property type="match status" value="1"/>
</dbReference>
<dbReference type="RefSeq" id="WP_345405852.1">
    <property type="nucleotide sequence ID" value="NZ_BAABLA010000121.1"/>
</dbReference>
<keyword evidence="1 6" id="KW-1277">Toxin-antitoxin system</keyword>
<dbReference type="SUPFAM" id="SSF88723">
    <property type="entry name" value="PIN domain-like"/>
    <property type="match status" value="1"/>
</dbReference>
<keyword evidence="3 6" id="KW-0479">Metal-binding</keyword>
<keyword evidence="5 6" id="KW-0460">Magnesium</keyword>
<evidence type="ECO:0000256" key="1">
    <source>
        <dbReference type="ARBA" id="ARBA00022649"/>
    </source>
</evidence>
<dbReference type="CDD" id="cd09873">
    <property type="entry name" value="PIN_Pae0151-like"/>
    <property type="match status" value="1"/>
</dbReference>
<feature type="binding site" evidence="6">
    <location>
        <position position="96"/>
    </location>
    <ligand>
        <name>Mg(2+)</name>
        <dbReference type="ChEBI" id="CHEBI:18420"/>
    </ligand>
</feature>
<evidence type="ECO:0000259" key="7">
    <source>
        <dbReference type="Pfam" id="PF01850"/>
    </source>
</evidence>
<accession>A0ABW2BW98</accession>
<comment type="caution">
    <text evidence="8">The sequence shown here is derived from an EMBL/GenBank/DDBJ whole genome shotgun (WGS) entry which is preliminary data.</text>
</comment>
<evidence type="ECO:0000256" key="6">
    <source>
        <dbReference type="HAMAP-Rule" id="MF_00265"/>
    </source>
</evidence>
<dbReference type="InterPro" id="IPR051619">
    <property type="entry name" value="TypeII_TA_RNase_PINc/VapC"/>
</dbReference>
<evidence type="ECO:0000313" key="9">
    <source>
        <dbReference type="Proteomes" id="UP001596337"/>
    </source>
</evidence>
<feature type="domain" description="PIN" evidence="7">
    <location>
        <begin position="2"/>
        <end position="120"/>
    </location>
</feature>
<evidence type="ECO:0000313" key="8">
    <source>
        <dbReference type="EMBL" id="MFC6866813.1"/>
    </source>
</evidence>